<sequence>MPPPLLRPPAASAFARLLLPRHLSQLRCPSSSDWAGFKSLFRSPAATAAPELPRFCLCSASGREYSSAAASSSTAASTRDRKSRKTLAYLVGIACAMVGASYAAVPLYRRFCQATGYGGTVQRRESVEEKIARHARDGTATERARRCPQCVEDRDPHY</sequence>
<dbReference type="GO" id="GO:0005743">
    <property type="term" value="C:mitochondrial inner membrane"/>
    <property type="evidence" value="ECO:0007669"/>
    <property type="project" value="TreeGrafter"/>
</dbReference>
<dbReference type="AlphaFoldDB" id="A0A843U9G4"/>
<keyword evidence="1" id="KW-0812">Transmembrane</keyword>
<keyword evidence="1" id="KW-1133">Transmembrane helix</keyword>
<gene>
    <name evidence="2" type="ORF">Taro_010400</name>
</gene>
<dbReference type="OrthoDB" id="1704689at2759"/>
<keyword evidence="1" id="KW-0472">Membrane</keyword>
<dbReference type="EMBL" id="NMUH01000376">
    <property type="protein sequence ID" value="MQL77983.1"/>
    <property type="molecule type" value="Genomic_DNA"/>
</dbReference>
<evidence type="ECO:0000313" key="2">
    <source>
        <dbReference type="EMBL" id="MQL77983.1"/>
    </source>
</evidence>
<proteinExistence type="predicted"/>
<accession>A0A843U9G4</accession>
<dbReference type="PANTHER" id="PTHR21320:SF3">
    <property type="entry name" value="CYTOCHROME C OXIDASE ASSEMBLY PROTEIN COX11, MITOCHONDRIAL-RELATED"/>
    <property type="match status" value="1"/>
</dbReference>
<evidence type="ECO:0000313" key="3">
    <source>
        <dbReference type="Proteomes" id="UP000652761"/>
    </source>
</evidence>
<name>A0A843U9G4_COLES</name>
<keyword evidence="3" id="KW-1185">Reference proteome</keyword>
<dbReference type="PANTHER" id="PTHR21320">
    <property type="entry name" value="CYTOCHROME C OXIDASE ASSEMBLY PROTEIN COX11-RELATED"/>
    <property type="match status" value="1"/>
</dbReference>
<comment type="caution">
    <text evidence="2">The sequence shown here is derived from an EMBL/GenBank/DDBJ whole genome shotgun (WGS) entry which is preliminary data.</text>
</comment>
<reference evidence="2" key="1">
    <citation type="submission" date="2017-07" db="EMBL/GenBank/DDBJ databases">
        <title>Taro Niue Genome Assembly and Annotation.</title>
        <authorList>
            <person name="Atibalentja N."/>
            <person name="Keating K."/>
            <person name="Fields C.J."/>
        </authorList>
    </citation>
    <scope>NUCLEOTIDE SEQUENCE</scope>
    <source>
        <strain evidence="2">Niue_2</strain>
        <tissue evidence="2">Leaf</tissue>
    </source>
</reference>
<organism evidence="2 3">
    <name type="scientific">Colocasia esculenta</name>
    <name type="common">Wild taro</name>
    <name type="synonym">Arum esculentum</name>
    <dbReference type="NCBI Taxonomy" id="4460"/>
    <lineage>
        <taxon>Eukaryota</taxon>
        <taxon>Viridiplantae</taxon>
        <taxon>Streptophyta</taxon>
        <taxon>Embryophyta</taxon>
        <taxon>Tracheophyta</taxon>
        <taxon>Spermatophyta</taxon>
        <taxon>Magnoliopsida</taxon>
        <taxon>Liliopsida</taxon>
        <taxon>Araceae</taxon>
        <taxon>Aroideae</taxon>
        <taxon>Colocasieae</taxon>
        <taxon>Colocasia</taxon>
    </lineage>
</organism>
<feature type="transmembrane region" description="Helical" evidence="1">
    <location>
        <begin position="87"/>
        <end position="105"/>
    </location>
</feature>
<dbReference type="Proteomes" id="UP000652761">
    <property type="component" value="Unassembled WGS sequence"/>
</dbReference>
<protein>
    <submittedName>
        <fullName evidence="2">Uncharacterized protein</fullName>
    </submittedName>
</protein>
<evidence type="ECO:0000256" key="1">
    <source>
        <dbReference type="SAM" id="Phobius"/>
    </source>
</evidence>